<organism evidence="2">
    <name type="scientific">Ixodes ricinus</name>
    <name type="common">Common tick</name>
    <name type="synonym">Acarus ricinus</name>
    <dbReference type="NCBI Taxonomy" id="34613"/>
    <lineage>
        <taxon>Eukaryota</taxon>
        <taxon>Metazoa</taxon>
        <taxon>Ecdysozoa</taxon>
        <taxon>Arthropoda</taxon>
        <taxon>Chelicerata</taxon>
        <taxon>Arachnida</taxon>
        <taxon>Acari</taxon>
        <taxon>Parasitiformes</taxon>
        <taxon>Ixodida</taxon>
        <taxon>Ixodoidea</taxon>
        <taxon>Ixodidae</taxon>
        <taxon>Ixodinae</taxon>
        <taxon>Ixodes</taxon>
    </lineage>
</organism>
<proteinExistence type="predicted"/>
<name>A0A6B0U8T4_IXORI</name>
<dbReference type="EMBL" id="GIFC01002453">
    <property type="protein sequence ID" value="MXU84536.1"/>
    <property type="molecule type" value="Transcribed_RNA"/>
</dbReference>
<sequence>MTTRLRSLKKIWNTVLCQMLYLAAQGLTPDGTRTPCRGANQKSLAGRCCDALVDGITSPMVLARPQKKIESKLVATRISRS</sequence>
<accession>A0A6B0U8T4</accession>
<evidence type="ECO:0000313" key="2">
    <source>
        <dbReference type="EMBL" id="MXU84536.1"/>
    </source>
</evidence>
<feature type="chain" id="PRO_5025568014" evidence="1">
    <location>
        <begin position="27"/>
        <end position="81"/>
    </location>
</feature>
<keyword evidence="1" id="KW-0732">Signal</keyword>
<reference evidence="2" key="1">
    <citation type="submission" date="2019-12" db="EMBL/GenBank/DDBJ databases">
        <title>An insight into the sialome of adult female Ixodes ricinus ticks feeding for 6 days.</title>
        <authorList>
            <person name="Perner J."/>
            <person name="Ribeiro J.M.C."/>
        </authorList>
    </citation>
    <scope>NUCLEOTIDE SEQUENCE</scope>
    <source>
        <strain evidence="2">Semi-engorged</strain>
        <tissue evidence="2">Salivary glands</tissue>
    </source>
</reference>
<protein>
    <submittedName>
        <fullName evidence="2">Putative secreted protein</fullName>
    </submittedName>
</protein>
<dbReference type="AlphaFoldDB" id="A0A6B0U8T4"/>
<feature type="signal peptide" evidence="1">
    <location>
        <begin position="1"/>
        <end position="26"/>
    </location>
</feature>
<evidence type="ECO:0000256" key="1">
    <source>
        <dbReference type="SAM" id="SignalP"/>
    </source>
</evidence>